<reference evidence="1 2" key="1">
    <citation type="submission" date="2018-06" db="EMBL/GenBank/DDBJ databases">
        <authorList>
            <consortium name="Pathogen Informatics"/>
            <person name="Doyle S."/>
        </authorList>
    </citation>
    <scope>NUCLEOTIDE SEQUENCE [LARGE SCALE GENOMIC DNA]</scope>
    <source>
        <strain evidence="1 2">NCTC13316</strain>
    </source>
</reference>
<dbReference type="Proteomes" id="UP000254794">
    <property type="component" value="Unassembled WGS sequence"/>
</dbReference>
<accession>A0A378JR77</accession>
<sequence>MNKLIVSSSSILLSSLMITTYSGTQVLQTNQNQASDSINQRLLPSPFPVYVIPNSGVVNHPYPGAMKVLIPTDNSYTGMPGCYIACYSHSPGVYAVSPSISVMGQIRVQGSYSNRICQPQGYQNQDISAEQSFKDLCSNKIAACRSASCWAGGDTGGWFGIQ</sequence>
<protein>
    <submittedName>
        <fullName evidence="1">Uncharacterized protein</fullName>
    </submittedName>
</protein>
<organism evidence="1 2">
    <name type="scientific">Legionella busanensis</name>
    <dbReference type="NCBI Taxonomy" id="190655"/>
    <lineage>
        <taxon>Bacteria</taxon>
        <taxon>Pseudomonadati</taxon>
        <taxon>Pseudomonadota</taxon>
        <taxon>Gammaproteobacteria</taxon>
        <taxon>Legionellales</taxon>
        <taxon>Legionellaceae</taxon>
        <taxon>Legionella</taxon>
    </lineage>
</organism>
<gene>
    <name evidence="1" type="ORF">NCTC13316_02811</name>
</gene>
<name>A0A378JR77_9GAMM</name>
<evidence type="ECO:0000313" key="1">
    <source>
        <dbReference type="EMBL" id="STX52689.1"/>
    </source>
</evidence>
<proteinExistence type="predicted"/>
<keyword evidence="2" id="KW-1185">Reference proteome</keyword>
<dbReference type="RefSeq" id="WP_115332220.1">
    <property type="nucleotide sequence ID" value="NZ_CAAAHP010000003.1"/>
</dbReference>
<dbReference type="EMBL" id="UGOD01000001">
    <property type="protein sequence ID" value="STX52689.1"/>
    <property type="molecule type" value="Genomic_DNA"/>
</dbReference>
<dbReference type="AlphaFoldDB" id="A0A378JR77"/>
<dbReference type="OrthoDB" id="5647795at2"/>
<evidence type="ECO:0000313" key="2">
    <source>
        <dbReference type="Proteomes" id="UP000254794"/>
    </source>
</evidence>